<name>A0A1Y2C9Y6_9FUNG</name>
<evidence type="ECO:0000313" key="2">
    <source>
        <dbReference type="EMBL" id="ORY43839.1"/>
    </source>
</evidence>
<protein>
    <submittedName>
        <fullName evidence="2">Uncharacterized protein</fullName>
    </submittedName>
</protein>
<evidence type="ECO:0000313" key="3">
    <source>
        <dbReference type="Proteomes" id="UP000193642"/>
    </source>
</evidence>
<comment type="caution">
    <text evidence="2">The sequence shown here is derived from an EMBL/GenBank/DDBJ whole genome shotgun (WGS) entry which is preliminary data.</text>
</comment>
<reference evidence="2 3" key="1">
    <citation type="submission" date="2016-07" db="EMBL/GenBank/DDBJ databases">
        <title>Pervasive Adenine N6-methylation of Active Genes in Fungi.</title>
        <authorList>
            <consortium name="DOE Joint Genome Institute"/>
            <person name="Mondo S.J."/>
            <person name="Dannebaum R.O."/>
            <person name="Kuo R.C."/>
            <person name="Labutti K."/>
            <person name="Haridas S."/>
            <person name="Kuo A."/>
            <person name="Salamov A."/>
            <person name="Ahrendt S.R."/>
            <person name="Lipzen A."/>
            <person name="Sullivan W."/>
            <person name="Andreopoulos W.B."/>
            <person name="Clum A."/>
            <person name="Lindquist E."/>
            <person name="Daum C."/>
            <person name="Ramamoorthy G.K."/>
            <person name="Gryganskyi A."/>
            <person name="Culley D."/>
            <person name="Magnuson J.K."/>
            <person name="James T.Y."/>
            <person name="O'Malley M.A."/>
            <person name="Stajich J.E."/>
            <person name="Spatafora J.W."/>
            <person name="Visel A."/>
            <person name="Grigoriev I.V."/>
        </authorList>
    </citation>
    <scope>NUCLEOTIDE SEQUENCE [LARGE SCALE GENOMIC DNA]</scope>
    <source>
        <strain evidence="2 3">JEL800</strain>
    </source>
</reference>
<accession>A0A1Y2C9Y6</accession>
<organism evidence="2 3">
    <name type="scientific">Rhizoclosmatium globosum</name>
    <dbReference type="NCBI Taxonomy" id="329046"/>
    <lineage>
        <taxon>Eukaryota</taxon>
        <taxon>Fungi</taxon>
        <taxon>Fungi incertae sedis</taxon>
        <taxon>Chytridiomycota</taxon>
        <taxon>Chytridiomycota incertae sedis</taxon>
        <taxon>Chytridiomycetes</taxon>
        <taxon>Chytridiales</taxon>
        <taxon>Chytriomycetaceae</taxon>
        <taxon>Rhizoclosmatium</taxon>
    </lineage>
</organism>
<feature type="region of interest" description="Disordered" evidence="1">
    <location>
        <begin position="268"/>
        <end position="335"/>
    </location>
</feature>
<proteinExistence type="predicted"/>
<sequence length="438" mass="48247">MAHKRHSPLEVFRSEHEALLEAFPTKEAQDKLEKAKNTNKARRTKEQNHLIELENQIKASTKAQHTRVKKKAVAKEQDDANAAYVALFASVRQDTLLFLHSTNPKQSALLILKNFEPCLKALLRDHPTPSPPAKRRKGGQSYDELKLHNLSQEEIASRECSEADRPLLEAARRVVSREKTAEEKALINNATKERNLLSNKRSYARDRMRTHELATNLTYFHETGQKILSIIQKALHSPDDSEKLFHAVESISALSHPDRIPFQKITTPASDEAPTQSHAQKPRLSATPSLSPKSSIQPSPAQHSSSFFLPTTTTGPTPVQSSSSSSTSTSTGVTPALGSLGLGDELFDFSQFPDSEESPLIPAAGLGVAAFGEPTMGAAPYFPLFDTVCPPPLMHDGPVYAFLDSLTHDIGKNEKLDKTEFVWGEGGDSFGFVDPKLF</sequence>
<keyword evidence="3" id="KW-1185">Reference proteome</keyword>
<feature type="compositionally biased region" description="Polar residues" evidence="1">
    <location>
        <begin position="286"/>
        <end position="303"/>
    </location>
</feature>
<feature type="compositionally biased region" description="Polar residues" evidence="1">
    <location>
        <begin position="268"/>
        <end position="279"/>
    </location>
</feature>
<dbReference type="Proteomes" id="UP000193642">
    <property type="component" value="Unassembled WGS sequence"/>
</dbReference>
<dbReference type="AlphaFoldDB" id="A0A1Y2C9Y6"/>
<feature type="region of interest" description="Disordered" evidence="1">
    <location>
        <begin position="123"/>
        <end position="142"/>
    </location>
</feature>
<gene>
    <name evidence="2" type="ORF">BCR33DRAFT_717476</name>
</gene>
<evidence type="ECO:0000256" key="1">
    <source>
        <dbReference type="SAM" id="MobiDB-lite"/>
    </source>
</evidence>
<dbReference type="EMBL" id="MCGO01000024">
    <property type="protein sequence ID" value="ORY43839.1"/>
    <property type="molecule type" value="Genomic_DNA"/>
</dbReference>
<feature type="compositionally biased region" description="Low complexity" evidence="1">
    <location>
        <begin position="304"/>
        <end position="335"/>
    </location>
</feature>